<organism evidence="1 2">
    <name type="scientific">[Ruminococcus] torques</name>
    <dbReference type="NCBI Taxonomy" id="33039"/>
    <lineage>
        <taxon>Bacteria</taxon>
        <taxon>Bacillati</taxon>
        <taxon>Bacillota</taxon>
        <taxon>Clostridia</taxon>
        <taxon>Lachnospirales</taxon>
        <taxon>Lachnospiraceae</taxon>
        <taxon>Mediterraneibacter</taxon>
    </lineage>
</organism>
<dbReference type="InterPro" id="IPR036390">
    <property type="entry name" value="WH_DNA-bd_sf"/>
</dbReference>
<evidence type="ECO:0000313" key="1">
    <source>
        <dbReference type="EMBL" id="CUO42196.1"/>
    </source>
</evidence>
<dbReference type="Pfam" id="PF09639">
    <property type="entry name" value="YjcQ"/>
    <property type="match status" value="1"/>
</dbReference>
<sequence length="111" mass="13236">MAKDDYFVIVYKILSYLYVKLKSGEDVNPNMITHDNQLLQINRKYWDYIMRNLIEDRYITCETEKVWGKELIYDLKTAEITPEGIAYVCNNSLIEKAKEFLKDIKEITPFI</sequence>
<dbReference type="EMBL" id="CYZO01000046">
    <property type="protein sequence ID" value="CUO42196.1"/>
    <property type="molecule type" value="Genomic_DNA"/>
</dbReference>
<reference evidence="1 2" key="1">
    <citation type="submission" date="2015-09" db="EMBL/GenBank/DDBJ databases">
        <authorList>
            <consortium name="Pathogen Informatics"/>
        </authorList>
    </citation>
    <scope>NUCLEOTIDE SEQUENCE [LARGE SCALE GENOMIC DNA]</scope>
    <source>
        <strain evidence="1 2">2789STDY5834841</strain>
    </source>
</reference>
<protein>
    <submittedName>
        <fullName evidence="1">YjcQ protein</fullName>
    </submittedName>
</protein>
<name>A0A174F057_9FIRM</name>
<dbReference type="AlphaFoldDB" id="A0A174F057"/>
<proteinExistence type="predicted"/>
<dbReference type="SUPFAM" id="SSF46785">
    <property type="entry name" value="Winged helix' DNA-binding domain"/>
    <property type="match status" value="1"/>
</dbReference>
<dbReference type="InterPro" id="IPR036388">
    <property type="entry name" value="WH-like_DNA-bd_sf"/>
</dbReference>
<accession>A0A174F057</accession>
<dbReference type="Gene3D" id="1.10.10.10">
    <property type="entry name" value="Winged helix-like DNA-binding domain superfamily/Winged helix DNA-binding domain"/>
    <property type="match status" value="1"/>
</dbReference>
<dbReference type="RefSeq" id="WP_055159415.1">
    <property type="nucleotide sequence ID" value="NZ_CAUFLU010000059.1"/>
</dbReference>
<dbReference type="Proteomes" id="UP000095787">
    <property type="component" value="Unassembled WGS sequence"/>
</dbReference>
<evidence type="ECO:0000313" key="2">
    <source>
        <dbReference type="Proteomes" id="UP000095787"/>
    </source>
</evidence>
<gene>
    <name evidence="1" type="ORF">ERS852456_02518</name>
</gene>
<dbReference type="InterPro" id="IPR018597">
    <property type="entry name" value="Phage_Tuc2009_YjcQ"/>
</dbReference>